<gene>
    <name evidence="2" type="ORF">H0A61_01673</name>
</gene>
<keyword evidence="1" id="KW-1133">Transmembrane helix</keyword>
<feature type="transmembrane region" description="Helical" evidence="1">
    <location>
        <begin position="48"/>
        <end position="68"/>
    </location>
</feature>
<dbReference type="AlphaFoldDB" id="A0A8A0RN58"/>
<protein>
    <submittedName>
        <fullName evidence="2">Uncharacterized protein</fullName>
    </submittedName>
</protein>
<dbReference type="Proteomes" id="UP000662904">
    <property type="component" value="Chromosome"/>
</dbReference>
<name>A0A8A0RN58_9FIRM</name>
<reference evidence="2" key="1">
    <citation type="submission" date="2020-07" db="EMBL/GenBank/DDBJ databases">
        <title>Koleobacter methoxysyntrophicus gen. nov., sp. nov., a novel anaerobic bacterium isolated from deep subsurface oil field and proposal of Koleobacterales ord. nov. in the phylum Firmicutes.</title>
        <authorList>
            <person name="Sakamoto S."/>
            <person name="Tamaki H."/>
        </authorList>
    </citation>
    <scope>NUCLEOTIDE SEQUENCE</scope>
    <source>
        <strain evidence="2">NRmbB1</strain>
    </source>
</reference>
<feature type="transmembrane region" description="Helical" evidence="1">
    <location>
        <begin position="7"/>
        <end position="28"/>
    </location>
</feature>
<dbReference type="EMBL" id="CP059066">
    <property type="protein sequence ID" value="QSQ09312.1"/>
    <property type="molecule type" value="Genomic_DNA"/>
</dbReference>
<accession>A0A8A0RN58</accession>
<evidence type="ECO:0000256" key="1">
    <source>
        <dbReference type="SAM" id="Phobius"/>
    </source>
</evidence>
<keyword evidence="3" id="KW-1185">Reference proteome</keyword>
<evidence type="ECO:0000313" key="3">
    <source>
        <dbReference type="Proteomes" id="UP000662904"/>
    </source>
</evidence>
<keyword evidence="1" id="KW-0472">Membrane</keyword>
<organism evidence="2 3">
    <name type="scientific">Koleobacter methoxysyntrophicus</name>
    <dbReference type="NCBI Taxonomy" id="2751313"/>
    <lineage>
        <taxon>Bacteria</taxon>
        <taxon>Bacillati</taxon>
        <taxon>Bacillota</taxon>
        <taxon>Clostridia</taxon>
        <taxon>Koleobacterales</taxon>
        <taxon>Koleobacteraceae</taxon>
        <taxon>Koleobacter</taxon>
    </lineage>
</organism>
<sequence length="74" mass="8685">MFETGLKLLFSTFSQLIFVVLAYEYYVVYKLKLLGQANLEPLRNVNPLIWYIIIAELLISLTLLGYGWSRRKNI</sequence>
<evidence type="ECO:0000313" key="2">
    <source>
        <dbReference type="EMBL" id="QSQ09312.1"/>
    </source>
</evidence>
<keyword evidence="1" id="KW-0812">Transmembrane</keyword>
<dbReference type="KEGG" id="kme:H0A61_01673"/>
<proteinExistence type="predicted"/>